<protein>
    <recommendedName>
        <fullName evidence="6">Tryptophan synthase beta chain-like PALP domain-containing protein</fullName>
    </recommendedName>
</protein>
<evidence type="ECO:0000313" key="8">
    <source>
        <dbReference type="Proteomes" id="UP000185783"/>
    </source>
</evidence>
<dbReference type="RefSeq" id="WP_036489296.1">
    <property type="nucleotide sequence ID" value="NZ_LVVZ01000018.1"/>
</dbReference>
<dbReference type="Pfam" id="PF00291">
    <property type="entry name" value="PALP"/>
    <property type="match status" value="1"/>
</dbReference>
<evidence type="ECO:0000313" key="7">
    <source>
        <dbReference type="EMBL" id="OKL43745.1"/>
    </source>
</evidence>
<sequence>MFPERIVAFLEAFERVAVGHLPTPIEKLTGTFPDDSGPSIYIKRDDCTGLGLGGNKTRKLEYLIADAMKRGCTTVFTTGGIQSNHARQTAAMAAKCGLACELFLTPVSGTPEINYNDNGNVLLDGLFGAEIIWCEDDDHVAVRMNERAQEHGPQSVYTVPLGGSNPVGSLGYVRCAQEILEQSQQTGIAFDAIVIATGSCGTQAGLIAGLEIAGADIPVYGYCVSREGEEQASLVRDLLERCARDVGTPTVDAGKIHCNGDYFYPSYGVANAPTLEAIARLAKQDAILLDPVYTGKAMAGFLDQFGKGTFASNKNILFIHTGGQAGLFAYAEQLKA</sequence>
<evidence type="ECO:0000256" key="1">
    <source>
        <dbReference type="ARBA" id="ARBA00001933"/>
    </source>
</evidence>
<evidence type="ECO:0000259" key="6">
    <source>
        <dbReference type="Pfam" id="PF00291"/>
    </source>
</evidence>
<organism evidence="7 8">
    <name type="scientific">Pseudovibrio exalbescens</name>
    <dbReference type="NCBI Taxonomy" id="197461"/>
    <lineage>
        <taxon>Bacteria</taxon>
        <taxon>Pseudomonadati</taxon>
        <taxon>Pseudomonadota</taxon>
        <taxon>Alphaproteobacteria</taxon>
        <taxon>Hyphomicrobiales</taxon>
        <taxon>Stappiaceae</taxon>
        <taxon>Pseudovibrio</taxon>
    </lineage>
</organism>
<dbReference type="EMBL" id="LVVZ01000018">
    <property type="protein sequence ID" value="OKL43745.1"/>
    <property type="molecule type" value="Genomic_DNA"/>
</dbReference>
<dbReference type="PANTHER" id="PTHR43780">
    <property type="entry name" value="1-AMINOCYCLOPROPANE-1-CARBOXYLATE DEAMINASE-RELATED"/>
    <property type="match status" value="1"/>
</dbReference>
<dbReference type="SUPFAM" id="SSF53686">
    <property type="entry name" value="Tryptophan synthase beta subunit-like PLP-dependent enzymes"/>
    <property type="match status" value="1"/>
</dbReference>
<comment type="similarity">
    <text evidence="2">Belongs to the ACC deaminase/D-cysteine desulfhydrase family.</text>
</comment>
<name>A0A1U7JGC0_9HYPH</name>
<comment type="cofactor">
    <cofactor evidence="1">
        <name>pyridoxal 5'-phosphate</name>
        <dbReference type="ChEBI" id="CHEBI:597326"/>
    </cofactor>
</comment>
<keyword evidence="3 5" id="KW-0663">Pyridoxal phosphate</keyword>
<feature type="modified residue" description="N6-(pyridoxal phosphate)lysine" evidence="5">
    <location>
        <position position="56"/>
    </location>
</feature>
<feature type="domain" description="Tryptophan synthase beta chain-like PALP" evidence="6">
    <location>
        <begin position="19"/>
        <end position="322"/>
    </location>
</feature>
<dbReference type="InterPro" id="IPR027278">
    <property type="entry name" value="ACCD_DCysDesulf"/>
</dbReference>
<evidence type="ECO:0000256" key="5">
    <source>
        <dbReference type="PIRSR" id="PIRSR006278-2"/>
    </source>
</evidence>
<dbReference type="PIRSF" id="PIRSF006278">
    <property type="entry name" value="ACCD_DCysDesulf"/>
    <property type="match status" value="1"/>
</dbReference>
<accession>A0A1U7JGC0</accession>
<feature type="active site" description="Nucleophile" evidence="4">
    <location>
        <position position="83"/>
    </location>
</feature>
<comment type="caution">
    <text evidence="7">The sequence shown here is derived from an EMBL/GenBank/DDBJ whole genome shotgun (WGS) entry which is preliminary data.</text>
</comment>
<dbReference type="GO" id="GO:0019148">
    <property type="term" value="F:D-cysteine desulfhydrase activity"/>
    <property type="evidence" value="ECO:0007669"/>
    <property type="project" value="TreeGrafter"/>
</dbReference>
<dbReference type="InterPro" id="IPR036052">
    <property type="entry name" value="TrpB-like_PALP_sf"/>
</dbReference>
<keyword evidence="8" id="KW-1185">Reference proteome</keyword>
<dbReference type="InterPro" id="IPR001926">
    <property type="entry name" value="TrpB-like_PALP"/>
</dbReference>
<gene>
    <name evidence="7" type="ORF">A3843_11510</name>
</gene>
<proteinExistence type="inferred from homology"/>
<dbReference type="Proteomes" id="UP000185783">
    <property type="component" value="Unassembled WGS sequence"/>
</dbReference>
<dbReference type="PANTHER" id="PTHR43780:SF2">
    <property type="entry name" value="1-AMINOCYCLOPROPANE-1-CARBOXYLATE DEAMINASE-RELATED"/>
    <property type="match status" value="1"/>
</dbReference>
<reference evidence="7 8" key="1">
    <citation type="submission" date="2016-03" db="EMBL/GenBank/DDBJ databases">
        <title>Genome sequence of Nesiotobacter sp. nov., a moderately halophilic alphaproteobacterium isolated from the Yellow Sea, China.</title>
        <authorList>
            <person name="Zhang G."/>
            <person name="Zhang R."/>
        </authorList>
    </citation>
    <scope>NUCLEOTIDE SEQUENCE [LARGE SCALE GENOMIC DNA]</scope>
    <source>
        <strain evidence="7 8">WB1-6</strain>
    </source>
</reference>
<evidence type="ECO:0000256" key="2">
    <source>
        <dbReference type="ARBA" id="ARBA00008639"/>
    </source>
</evidence>
<dbReference type="InterPro" id="IPR005966">
    <property type="entry name" value="D-Cys_desShydrase"/>
</dbReference>
<dbReference type="Gene3D" id="3.40.50.1100">
    <property type="match status" value="2"/>
</dbReference>
<evidence type="ECO:0000256" key="4">
    <source>
        <dbReference type="PIRSR" id="PIRSR006278-1"/>
    </source>
</evidence>
<dbReference type="NCBIfam" id="TIGR01275">
    <property type="entry name" value="ACC_deam_rel"/>
    <property type="match status" value="1"/>
</dbReference>
<dbReference type="AlphaFoldDB" id="A0A1U7JGC0"/>
<evidence type="ECO:0000256" key="3">
    <source>
        <dbReference type="ARBA" id="ARBA00022898"/>
    </source>
</evidence>
<dbReference type="STRING" id="197461.A3843_11510"/>